<dbReference type="EMBL" id="MU826375">
    <property type="protein sequence ID" value="KAJ7377678.1"/>
    <property type="molecule type" value="Genomic_DNA"/>
</dbReference>
<dbReference type="PANTHER" id="PTHR12920:SF4">
    <property type="entry name" value="GEO03726P1"/>
    <property type="match status" value="1"/>
</dbReference>
<dbReference type="GO" id="GO:0008270">
    <property type="term" value="F:zinc ion binding"/>
    <property type="evidence" value="ECO:0007669"/>
    <property type="project" value="UniProtKB-KW"/>
</dbReference>
<evidence type="ECO:0000259" key="7">
    <source>
        <dbReference type="PROSITE" id="PS50199"/>
    </source>
</evidence>
<proteinExistence type="predicted"/>
<keyword evidence="6" id="KW-0812">Transmembrane</keyword>
<evidence type="ECO:0000313" key="8">
    <source>
        <dbReference type="EMBL" id="KAJ7377678.1"/>
    </source>
</evidence>
<keyword evidence="6" id="KW-0472">Membrane</keyword>
<dbReference type="SMART" id="SM00547">
    <property type="entry name" value="ZnF_RBZ"/>
    <property type="match status" value="1"/>
</dbReference>
<dbReference type="GO" id="GO:0003712">
    <property type="term" value="F:transcription coregulator activity"/>
    <property type="evidence" value="ECO:0007669"/>
    <property type="project" value="TreeGrafter"/>
</dbReference>
<comment type="caution">
    <text evidence="8">The sequence shown here is derived from an EMBL/GenBank/DDBJ whole genome shotgun (WGS) entry which is preliminary data.</text>
</comment>
<feature type="region of interest" description="Disordered" evidence="5">
    <location>
        <begin position="51"/>
        <end position="94"/>
    </location>
</feature>
<sequence>MDEKVEKKSPIKIRKVLRPSTDENYWDCSVCTYRNGAEAFKCAMCDVRKGTSRRTVTPTKPTEPTEPSNTATTGIRTSKQTSQPTTPTSVEPSVESSVGRGAIAGIIIGTIMFVLLIAFIFWFVKKNKFPSRAFYQKNVDTVQFSNEAYNDSSMMSFDNVLYGLPIIL</sequence>
<evidence type="ECO:0000256" key="4">
    <source>
        <dbReference type="PROSITE-ProRule" id="PRU00322"/>
    </source>
</evidence>
<dbReference type="GO" id="GO:0045893">
    <property type="term" value="P:positive regulation of DNA-templated transcription"/>
    <property type="evidence" value="ECO:0007669"/>
    <property type="project" value="InterPro"/>
</dbReference>
<dbReference type="Pfam" id="PF00641">
    <property type="entry name" value="Zn_ribbon_RanBP"/>
    <property type="match status" value="1"/>
</dbReference>
<keyword evidence="6" id="KW-1133">Transmembrane helix</keyword>
<keyword evidence="1" id="KW-0479">Metal-binding</keyword>
<feature type="compositionally biased region" description="Low complexity" evidence="5">
    <location>
        <begin position="57"/>
        <end position="67"/>
    </location>
</feature>
<dbReference type="InterPro" id="IPR036443">
    <property type="entry name" value="Znf_RanBP2_sf"/>
</dbReference>
<dbReference type="SUPFAM" id="SSF90209">
    <property type="entry name" value="Ran binding protein zinc finger-like"/>
    <property type="match status" value="1"/>
</dbReference>
<organism evidence="8 9">
    <name type="scientific">Desmophyllum pertusum</name>
    <dbReference type="NCBI Taxonomy" id="174260"/>
    <lineage>
        <taxon>Eukaryota</taxon>
        <taxon>Metazoa</taxon>
        <taxon>Cnidaria</taxon>
        <taxon>Anthozoa</taxon>
        <taxon>Hexacorallia</taxon>
        <taxon>Scleractinia</taxon>
        <taxon>Caryophylliina</taxon>
        <taxon>Caryophylliidae</taxon>
        <taxon>Desmophyllum</taxon>
    </lineage>
</organism>
<dbReference type="Proteomes" id="UP001163046">
    <property type="component" value="Unassembled WGS sequence"/>
</dbReference>
<dbReference type="PROSITE" id="PS01358">
    <property type="entry name" value="ZF_RANBP2_1"/>
    <property type="match status" value="1"/>
</dbReference>
<feature type="domain" description="RanBP2-type" evidence="7">
    <location>
        <begin position="22"/>
        <end position="51"/>
    </location>
</feature>
<dbReference type="AlphaFoldDB" id="A0A9W9ZBU6"/>
<dbReference type="OrthoDB" id="10063208at2759"/>
<evidence type="ECO:0000256" key="3">
    <source>
        <dbReference type="ARBA" id="ARBA00022833"/>
    </source>
</evidence>
<reference evidence="8" key="1">
    <citation type="submission" date="2023-01" db="EMBL/GenBank/DDBJ databases">
        <title>Genome assembly of the deep-sea coral Lophelia pertusa.</title>
        <authorList>
            <person name="Herrera S."/>
            <person name="Cordes E."/>
        </authorList>
    </citation>
    <scope>NUCLEOTIDE SEQUENCE</scope>
    <source>
        <strain evidence="8">USNM1676648</strain>
        <tissue evidence="8">Polyp</tissue>
    </source>
</reference>
<keyword evidence="2 4" id="KW-0863">Zinc-finger</keyword>
<feature type="transmembrane region" description="Helical" evidence="6">
    <location>
        <begin position="102"/>
        <end position="124"/>
    </location>
</feature>
<evidence type="ECO:0000256" key="1">
    <source>
        <dbReference type="ARBA" id="ARBA00022723"/>
    </source>
</evidence>
<keyword evidence="9" id="KW-1185">Reference proteome</keyword>
<dbReference type="InterPro" id="IPR039958">
    <property type="entry name" value="RYBP/YAF2"/>
</dbReference>
<evidence type="ECO:0000313" key="9">
    <source>
        <dbReference type="Proteomes" id="UP001163046"/>
    </source>
</evidence>
<evidence type="ECO:0000256" key="5">
    <source>
        <dbReference type="SAM" id="MobiDB-lite"/>
    </source>
</evidence>
<name>A0A9W9ZBU6_9CNID</name>
<accession>A0A9W9ZBU6</accession>
<dbReference type="GO" id="GO:0005634">
    <property type="term" value="C:nucleus"/>
    <property type="evidence" value="ECO:0007669"/>
    <property type="project" value="TreeGrafter"/>
</dbReference>
<dbReference type="PROSITE" id="PS50199">
    <property type="entry name" value="ZF_RANBP2_2"/>
    <property type="match status" value="1"/>
</dbReference>
<feature type="compositionally biased region" description="Low complexity" evidence="5">
    <location>
        <begin position="77"/>
        <end position="94"/>
    </location>
</feature>
<keyword evidence="3" id="KW-0862">Zinc</keyword>
<dbReference type="GO" id="GO:0003677">
    <property type="term" value="F:DNA binding"/>
    <property type="evidence" value="ECO:0007669"/>
    <property type="project" value="TreeGrafter"/>
</dbReference>
<protein>
    <submittedName>
        <fullName evidence="8">YY1-associated factor 2</fullName>
    </submittedName>
</protein>
<evidence type="ECO:0000256" key="2">
    <source>
        <dbReference type="ARBA" id="ARBA00022771"/>
    </source>
</evidence>
<dbReference type="Gene3D" id="4.10.1060.10">
    <property type="entry name" value="Zinc finger, RanBP2-type"/>
    <property type="match status" value="1"/>
</dbReference>
<evidence type="ECO:0000256" key="6">
    <source>
        <dbReference type="SAM" id="Phobius"/>
    </source>
</evidence>
<gene>
    <name evidence="8" type="primary">YAF2_1</name>
    <name evidence="8" type="ORF">OS493_027757</name>
</gene>
<dbReference type="PANTHER" id="PTHR12920">
    <property type="entry name" value="RYBP AND YAF2-RELATED"/>
    <property type="match status" value="1"/>
</dbReference>
<dbReference type="InterPro" id="IPR001876">
    <property type="entry name" value="Znf_RanBP2"/>
</dbReference>